<protein>
    <submittedName>
        <fullName evidence="1">Uncharacterized protein</fullName>
    </submittedName>
</protein>
<evidence type="ECO:0000313" key="1">
    <source>
        <dbReference type="EMBL" id="MCJ8735743.1"/>
    </source>
</evidence>
<sequence>VTTQFSRKFFTFLPAAALPYTFLWVWLWNLSTVLLPEAVFYLSSPFSLSLLPSLTLLLRILHFPAESAEWNCRDYSGHILDGPPVHCRAPCTHTFT</sequence>
<evidence type="ECO:0000313" key="2">
    <source>
        <dbReference type="Proteomes" id="UP000830395"/>
    </source>
</evidence>
<name>A0ACC5YJW1_9TELE</name>
<dbReference type="Proteomes" id="UP000830395">
    <property type="component" value="Chromosome 9"/>
</dbReference>
<keyword evidence="2" id="KW-1185">Reference proteome</keyword>
<proteinExistence type="predicted"/>
<organism evidence="1 2">
    <name type="scientific">Pangasius djambal</name>
    <dbReference type="NCBI Taxonomy" id="1691987"/>
    <lineage>
        <taxon>Eukaryota</taxon>
        <taxon>Metazoa</taxon>
        <taxon>Chordata</taxon>
        <taxon>Craniata</taxon>
        <taxon>Vertebrata</taxon>
        <taxon>Euteleostomi</taxon>
        <taxon>Actinopterygii</taxon>
        <taxon>Neopterygii</taxon>
        <taxon>Teleostei</taxon>
        <taxon>Ostariophysi</taxon>
        <taxon>Siluriformes</taxon>
        <taxon>Pangasiidae</taxon>
        <taxon>Pangasius</taxon>
    </lineage>
</organism>
<dbReference type="EMBL" id="CM040983">
    <property type="protein sequence ID" value="MCJ8735743.1"/>
    <property type="molecule type" value="Genomic_DNA"/>
</dbReference>
<comment type="caution">
    <text evidence="1">The sequence shown here is derived from an EMBL/GenBank/DDBJ whole genome shotgun (WGS) entry which is preliminary data.</text>
</comment>
<feature type="non-terminal residue" evidence="1">
    <location>
        <position position="1"/>
    </location>
</feature>
<accession>A0ACC5YJW1</accession>
<feature type="non-terminal residue" evidence="1">
    <location>
        <position position="96"/>
    </location>
</feature>
<reference evidence="1" key="1">
    <citation type="submission" date="2020-02" db="EMBL/GenBank/DDBJ databases">
        <title>Genome sequencing of the panga catfish, Pangasius djambal.</title>
        <authorList>
            <person name="Wen M."/>
            <person name="Zahm M."/>
            <person name="Roques C."/>
            <person name="Cabau C."/>
            <person name="Klopp C."/>
            <person name="Donnadieu C."/>
            <person name="Jouanno E."/>
            <person name="Avarre J.-C."/>
            <person name="Campet M."/>
            <person name="Ha T."/>
            <person name="Dugue R."/>
            <person name="Lampietro C."/>
            <person name="Louis A."/>
            <person name="Herpin A."/>
            <person name="Echchiki A."/>
            <person name="Berthelot C."/>
            <person name="Parey E."/>
            <person name="Roest-Crollius H."/>
            <person name="Braasch I."/>
            <person name="Postlethwait J.H."/>
            <person name="Bobe J."/>
            <person name="Montfort J."/>
            <person name="Bouchez O."/>
            <person name="Begum T."/>
            <person name="Schartl M."/>
            <person name="Gustiano R."/>
            <person name="Guiguen Y."/>
        </authorList>
    </citation>
    <scope>NUCLEOTIDE SEQUENCE</scope>
    <source>
        <strain evidence="1">Pdj_M5554</strain>
    </source>
</reference>
<gene>
    <name evidence="1" type="ORF">PDJAM_G00250980</name>
</gene>